<reference evidence="9 10" key="1">
    <citation type="submission" date="2018-08" db="EMBL/GenBank/DDBJ databases">
        <title>Chitinophagaceae sp. K23C18032701, a novel bacterium isolated from forest soil.</title>
        <authorList>
            <person name="Wang C."/>
        </authorList>
    </citation>
    <scope>NUCLEOTIDE SEQUENCE [LARGE SCALE GENOMIC DNA]</scope>
    <source>
        <strain evidence="9 10">K23C18032701</strain>
    </source>
</reference>
<evidence type="ECO:0000256" key="3">
    <source>
        <dbReference type="ARBA" id="ARBA00022630"/>
    </source>
</evidence>
<accession>A0A3E1NEI5</accession>
<dbReference type="OrthoDB" id="9798604at2"/>
<keyword evidence="4" id="KW-0274">FAD</keyword>
<dbReference type="SUPFAM" id="SSF51905">
    <property type="entry name" value="FAD/NAD(P)-binding domain"/>
    <property type="match status" value="1"/>
</dbReference>
<dbReference type="EMBL" id="QTJU01000010">
    <property type="protein sequence ID" value="RFM26272.1"/>
    <property type="molecule type" value="Genomic_DNA"/>
</dbReference>
<evidence type="ECO:0000256" key="1">
    <source>
        <dbReference type="ARBA" id="ARBA00001974"/>
    </source>
</evidence>
<organism evidence="9 10">
    <name type="scientific">Deminuibacter soli</name>
    <dbReference type="NCBI Taxonomy" id="2291815"/>
    <lineage>
        <taxon>Bacteria</taxon>
        <taxon>Pseudomonadati</taxon>
        <taxon>Bacteroidota</taxon>
        <taxon>Chitinophagia</taxon>
        <taxon>Chitinophagales</taxon>
        <taxon>Chitinophagaceae</taxon>
        <taxon>Deminuibacter</taxon>
    </lineage>
</organism>
<evidence type="ECO:0000256" key="5">
    <source>
        <dbReference type="ARBA" id="ARBA00023002"/>
    </source>
</evidence>
<dbReference type="RefSeq" id="WP_116849265.1">
    <property type="nucleotide sequence ID" value="NZ_QTJU01000010.1"/>
</dbReference>
<evidence type="ECO:0000313" key="9">
    <source>
        <dbReference type="EMBL" id="RFM26272.1"/>
    </source>
</evidence>
<keyword evidence="10" id="KW-1185">Reference proteome</keyword>
<dbReference type="Proteomes" id="UP000261284">
    <property type="component" value="Unassembled WGS sequence"/>
</dbReference>
<gene>
    <name evidence="9" type="ORF">DXN05_20390</name>
</gene>
<dbReference type="InterPro" id="IPR051473">
    <property type="entry name" value="P2Ox-like"/>
</dbReference>
<dbReference type="AlphaFoldDB" id="A0A3E1NEI5"/>
<feature type="compositionally biased region" description="Polar residues" evidence="6">
    <location>
        <begin position="92"/>
        <end position="101"/>
    </location>
</feature>
<dbReference type="Pfam" id="PF00890">
    <property type="entry name" value="FAD_binding_2"/>
    <property type="match status" value="1"/>
</dbReference>
<feature type="domain" description="Glucose-methanol-choline oxidoreductase C-terminal" evidence="8">
    <location>
        <begin position="482"/>
        <end position="614"/>
    </location>
</feature>
<dbReference type="GO" id="GO:0016614">
    <property type="term" value="F:oxidoreductase activity, acting on CH-OH group of donors"/>
    <property type="evidence" value="ECO:0007669"/>
    <property type="project" value="InterPro"/>
</dbReference>
<evidence type="ECO:0000256" key="4">
    <source>
        <dbReference type="ARBA" id="ARBA00022827"/>
    </source>
</evidence>
<dbReference type="InterPro" id="IPR003953">
    <property type="entry name" value="FAD-dep_OxRdtase_2_FAD-bd"/>
</dbReference>
<dbReference type="InterPro" id="IPR036188">
    <property type="entry name" value="FAD/NAD-bd_sf"/>
</dbReference>
<protein>
    <submittedName>
        <fullName evidence="9">GMC family oxidoreductase</fullName>
    </submittedName>
</protein>
<evidence type="ECO:0000256" key="6">
    <source>
        <dbReference type="SAM" id="MobiDB-lite"/>
    </source>
</evidence>
<dbReference type="InterPro" id="IPR007867">
    <property type="entry name" value="GMC_OxRtase_C"/>
</dbReference>
<sequence length="637" mass="68712">MAFLNYDVVIVGSGVAGAQMAYQFAKNGLYVLVVEAGDVIPNVAQQYPVKQDALDKYFSAPIKDPSAPWPQPKDPNVSWADSKIYAPRPTSPGVNSNNTNGVDWKDQEGNYMQQKAAYAYGSTYERVAGGTTKHWLGTCLRFVPDDFKVMSVYKPPVPGGYDWPIGYSDLEKYYTQAEKEIGVAGDPTVDNAMGAKHSESYPMTPVPQSYLDNVLKTRLQGQTIDGNALNVVGTPQGRNTKVYDGRPACMGNSSCVPICPINAKYDAGVHVSKITSDPALSKYVTFAPRFVAVELKVGADDQISGIFCKSWDPNSGAGNGILFSAKQYVIAAHAVETAKLLLNSPWKNNKTVANSSDMVGRHLMDHICLVVWGNVKKMSGSGYEPVFPYRGPMSTSGIESFRNDPKQRPKTAAFRIEIGNDGWSWPYGGPGYNVGDLIGAARSFSIAQTYGPDLVAKLKETVQSQVRFALELETISGDETMESRVQLSSEVDAMGIPRPTVSYKLPQYTLDGYVYAQAVANQLLGKANIDNKTVLQGGPGTMKFKPTGSSQEITIEFRGAGHSIGTHRMGSDPQKSVVNKDLQSWDHSNLYLVGSGAFPSTATSNPTLTIAALALRAAETITAKIKAAVKSGSEVPA</sequence>
<proteinExistence type="inferred from homology"/>
<dbReference type="Pfam" id="PF05199">
    <property type="entry name" value="GMC_oxred_C"/>
    <property type="match status" value="1"/>
</dbReference>
<name>A0A3E1NEI5_9BACT</name>
<dbReference type="Gene3D" id="3.50.50.60">
    <property type="entry name" value="FAD/NAD(P)-binding domain"/>
    <property type="match status" value="2"/>
</dbReference>
<evidence type="ECO:0000256" key="2">
    <source>
        <dbReference type="ARBA" id="ARBA00010790"/>
    </source>
</evidence>
<evidence type="ECO:0000313" key="10">
    <source>
        <dbReference type="Proteomes" id="UP000261284"/>
    </source>
</evidence>
<dbReference type="PANTHER" id="PTHR42784:SF1">
    <property type="entry name" value="PYRANOSE 2-OXIDASE"/>
    <property type="match status" value="1"/>
</dbReference>
<comment type="similarity">
    <text evidence="2">Belongs to the GMC oxidoreductase family.</text>
</comment>
<feature type="domain" description="FAD-dependent oxidoreductase 2 FAD-binding" evidence="7">
    <location>
        <begin position="7"/>
        <end position="39"/>
    </location>
</feature>
<keyword evidence="5" id="KW-0560">Oxidoreductase</keyword>
<comment type="caution">
    <text evidence="9">The sequence shown here is derived from an EMBL/GenBank/DDBJ whole genome shotgun (WGS) entry which is preliminary data.</text>
</comment>
<evidence type="ECO:0000259" key="7">
    <source>
        <dbReference type="Pfam" id="PF00890"/>
    </source>
</evidence>
<dbReference type="PANTHER" id="PTHR42784">
    <property type="entry name" value="PYRANOSE 2-OXIDASE"/>
    <property type="match status" value="1"/>
</dbReference>
<comment type="cofactor">
    <cofactor evidence="1">
        <name>FAD</name>
        <dbReference type="ChEBI" id="CHEBI:57692"/>
    </cofactor>
</comment>
<evidence type="ECO:0000259" key="8">
    <source>
        <dbReference type="Pfam" id="PF05199"/>
    </source>
</evidence>
<feature type="region of interest" description="Disordered" evidence="6">
    <location>
        <begin position="65"/>
        <end position="104"/>
    </location>
</feature>
<keyword evidence="3" id="KW-0285">Flavoprotein</keyword>